<feature type="region of interest" description="Disordered" evidence="7">
    <location>
        <begin position="1"/>
        <end position="128"/>
    </location>
</feature>
<dbReference type="GO" id="GO:0032050">
    <property type="term" value="F:clathrin heavy chain binding"/>
    <property type="evidence" value="ECO:0007669"/>
    <property type="project" value="TreeGrafter"/>
</dbReference>
<dbReference type="EMBL" id="VIIS01001647">
    <property type="protein sequence ID" value="KAF0294964.1"/>
    <property type="molecule type" value="Genomic_DNA"/>
</dbReference>
<keyword evidence="5 6" id="KW-0968">Cytoplasmic vesicle</keyword>
<name>A0A6A4VTL1_AMPAM</name>
<dbReference type="PANTHER" id="PTHR10639">
    <property type="entry name" value="CLATHRIN LIGHT CHAIN"/>
    <property type="match status" value="1"/>
</dbReference>
<dbReference type="Pfam" id="PF01086">
    <property type="entry name" value="Clathrin_lg_ch"/>
    <property type="match status" value="1"/>
</dbReference>
<evidence type="ECO:0000256" key="2">
    <source>
        <dbReference type="ARBA" id="ARBA00005263"/>
    </source>
</evidence>
<evidence type="ECO:0000256" key="4">
    <source>
        <dbReference type="ARBA" id="ARBA00023176"/>
    </source>
</evidence>
<dbReference type="GO" id="GO:0030672">
    <property type="term" value="C:synaptic vesicle membrane"/>
    <property type="evidence" value="ECO:0007669"/>
    <property type="project" value="TreeGrafter"/>
</dbReference>
<protein>
    <recommendedName>
        <fullName evidence="6">Clathrin light chain</fullName>
    </recommendedName>
</protein>
<dbReference type="GO" id="GO:0005198">
    <property type="term" value="F:structural molecule activity"/>
    <property type="evidence" value="ECO:0007669"/>
    <property type="project" value="InterPro"/>
</dbReference>
<evidence type="ECO:0000256" key="3">
    <source>
        <dbReference type="ARBA" id="ARBA00023136"/>
    </source>
</evidence>
<organism evidence="8 9">
    <name type="scientific">Amphibalanus amphitrite</name>
    <name type="common">Striped barnacle</name>
    <name type="synonym">Balanus amphitrite</name>
    <dbReference type="NCBI Taxonomy" id="1232801"/>
    <lineage>
        <taxon>Eukaryota</taxon>
        <taxon>Metazoa</taxon>
        <taxon>Ecdysozoa</taxon>
        <taxon>Arthropoda</taxon>
        <taxon>Crustacea</taxon>
        <taxon>Multicrustacea</taxon>
        <taxon>Cirripedia</taxon>
        <taxon>Thoracica</taxon>
        <taxon>Thoracicalcarea</taxon>
        <taxon>Balanomorpha</taxon>
        <taxon>Balanoidea</taxon>
        <taxon>Balanidae</taxon>
        <taxon>Amphibalaninae</taxon>
        <taxon>Amphibalanus</taxon>
    </lineage>
</organism>
<proteinExistence type="inferred from homology"/>
<keyword evidence="3 6" id="KW-0472">Membrane</keyword>
<keyword evidence="9" id="KW-1185">Reference proteome</keyword>
<dbReference type="PANTHER" id="PTHR10639:SF7">
    <property type="entry name" value="CLATHRIN LIGHT CHAIN"/>
    <property type="match status" value="1"/>
</dbReference>
<gene>
    <name evidence="8" type="primary">Clc</name>
    <name evidence="8" type="ORF">FJT64_007434</name>
</gene>
<feature type="compositionally biased region" description="Low complexity" evidence="7">
    <location>
        <begin position="77"/>
        <end position="86"/>
    </location>
</feature>
<dbReference type="GO" id="GO:0030130">
    <property type="term" value="C:clathrin coat of trans-Golgi network vesicle"/>
    <property type="evidence" value="ECO:0007669"/>
    <property type="project" value="InterPro"/>
</dbReference>
<dbReference type="OrthoDB" id="5512at2759"/>
<reference evidence="8 9" key="1">
    <citation type="submission" date="2019-07" db="EMBL/GenBank/DDBJ databases">
        <title>Draft genome assembly of a fouling barnacle, Amphibalanus amphitrite (Darwin, 1854): The first reference genome for Thecostraca.</title>
        <authorList>
            <person name="Kim W."/>
        </authorList>
    </citation>
    <scope>NUCLEOTIDE SEQUENCE [LARGE SCALE GENOMIC DNA]</scope>
    <source>
        <strain evidence="8">SNU_AA5</strain>
        <tissue evidence="8">Soma without cirri and trophi</tissue>
    </source>
</reference>
<sequence length="218" mass="23918">MDFDSSTDPAAEFLAREQDQLAGIGDDIITGTEPAAAPADEETLDAGASPDNQGFEILGTEGRGDAGFDPISAPLDAGPAGDVQPQAPAPAAAPSPTPVPRIEPEKIRRWREEQKARLEEKDEEEERKKAEWREAAKKELEDWYKQHEESVSKTRAANRAAEKELVSGEAKSTERAADWEQIAKLCEFNPKVSRNTKDTSRMRSLILQLKQNPPVKSG</sequence>
<feature type="compositionally biased region" description="Basic and acidic residues" evidence="7">
    <location>
        <begin position="102"/>
        <end position="128"/>
    </location>
</feature>
<evidence type="ECO:0000256" key="1">
    <source>
        <dbReference type="ARBA" id="ARBA00004180"/>
    </source>
</evidence>
<comment type="function">
    <text evidence="6">Clathrin is the major protein of the polyhedral coat of coated pits and vesicles.</text>
</comment>
<evidence type="ECO:0000313" key="8">
    <source>
        <dbReference type="EMBL" id="KAF0294964.1"/>
    </source>
</evidence>
<evidence type="ECO:0000256" key="7">
    <source>
        <dbReference type="SAM" id="MobiDB-lite"/>
    </source>
</evidence>
<comment type="caution">
    <text evidence="8">The sequence shown here is derived from an EMBL/GenBank/DDBJ whole genome shotgun (WGS) entry which is preliminary data.</text>
</comment>
<dbReference type="GO" id="GO:0006886">
    <property type="term" value="P:intracellular protein transport"/>
    <property type="evidence" value="ECO:0007669"/>
    <property type="project" value="InterPro"/>
</dbReference>
<dbReference type="AlphaFoldDB" id="A0A6A4VTL1"/>
<feature type="compositionally biased region" description="Pro residues" evidence="7">
    <location>
        <begin position="87"/>
        <end position="101"/>
    </location>
</feature>
<dbReference type="Proteomes" id="UP000440578">
    <property type="component" value="Unassembled WGS sequence"/>
</dbReference>
<feature type="region of interest" description="Disordered" evidence="7">
    <location>
        <begin position="145"/>
        <end position="176"/>
    </location>
</feature>
<keyword evidence="4 6" id="KW-0168">Coated pit</keyword>
<accession>A0A6A4VTL1</accession>
<dbReference type="GO" id="GO:0099631">
    <property type="term" value="C:postsynaptic endocytic zone cytoplasmic component"/>
    <property type="evidence" value="ECO:0007669"/>
    <property type="project" value="TreeGrafter"/>
</dbReference>
<feature type="compositionally biased region" description="Basic and acidic residues" evidence="7">
    <location>
        <begin position="160"/>
        <end position="176"/>
    </location>
</feature>
<comment type="similarity">
    <text evidence="2 6">Belongs to the clathrin light chain family.</text>
</comment>
<dbReference type="PROSITE" id="PS00581">
    <property type="entry name" value="CLATHRIN_LIGHT_CHN_2"/>
    <property type="match status" value="1"/>
</dbReference>
<evidence type="ECO:0000313" key="9">
    <source>
        <dbReference type="Proteomes" id="UP000440578"/>
    </source>
</evidence>
<evidence type="ECO:0000256" key="6">
    <source>
        <dbReference type="RuleBase" id="RU363137"/>
    </source>
</evidence>
<evidence type="ECO:0000256" key="5">
    <source>
        <dbReference type="ARBA" id="ARBA00023329"/>
    </source>
</evidence>
<dbReference type="GO" id="GO:0030132">
    <property type="term" value="C:clathrin coat of coated pit"/>
    <property type="evidence" value="ECO:0007669"/>
    <property type="project" value="InterPro"/>
</dbReference>
<dbReference type="InterPro" id="IPR000996">
    <property type="entry name" value="Clathrin_L-chain"/>
</dbReference>
<dbReference type="GO" id="GO:0072583">
    <property type="term" value="P:clathrin-dependent endocytosis"/>
    <property type="evidence" value="ECO:0007669"/>
    <property type="project" value="TreeGrafter"/>
</dbReference>
<comment type="subcellular location">
    <subcellularLocation>
        <location evidence="1 6">Cytoplasmic vesicle membrane</location>
        <topology evidence="1 6">Peripheral membrane protein</topology>
        <orientation evidence="1 6">Cytoplasmic side</orientation>
    </subcellularLocation>
    <subcellularLocation>
        <location evidence="6">Membrane</location>
        <location evidence="6">Coated pit</location>
        <topology evidence="6">Peripheral membrane protein</topology>
        <orientation evidence="6">Cytoplasmic side</orientation>
    </subcellularLocation>
    <text evidence="6">Cytoplasmic face of coated pits and vesicles.</text>
</comment>